<sequence>MIAHPHHDGSALHIGGPAPHLGDRVPVRIRVPESFGEVEGVWLRSVRDAEPHYDAAAHLGTADGWSWWGADLSIVNPVQNYRWLVRADGRPHWINAEGLSTRDVPDARDFRICAFEAPPAWVNDSVMYQIFPDRFARSEAADRRELPEWAIACDWDRTEVIGRGPETPYQFFGGDLDGVRSKLDHIQALGATVVYLTPMFPARSNHRYDASDFSGVDPLLGGDEAFVALIADIHARGLKVIGDLTTNHSGDAHEWFRRSYGNPSAPESEYYYFSEDNTRYVAWLGVPSLPKFNWNSEGLRRRFILDDDSMVARWLKPPFNLDGWRIDVGNMTGRMGADDLNHEVASLIREAMRRINPDTMLLAESTSDAAPDFQGDTWQGAMTYTNFTRPLWQWLARDSAPGVDLDLDATAEHHPDVHPELAPGPVAAGPVADGGGVPKQAWPDYFGVPQRGPDRIEAEDFLATHLDFAAPFPWPVRLANMNAIDTHDTARAASAVIAGGQRVGVALQFTLPGIPMVFMGDEFGLQGFNGEDSRTPMPWDDPDRILEDLRPLYAELADLRRTHPALVGGGIRWLHAEGDAIVFVREHAEGSVLVAASRAAFSGVEFPAALVGAAHPEPLWSSGRIAATFSGATATAEGRGVVVLEGEGPAAALWLLPGVTPPAAAAPSP</sequence>
<dbReference type="CDD" id="cd11338">
    <property type="entry name" value="AmyAc_CMD"/>
    <property type="match status" value="1"/>
</dbReference>
<dbReference type="EMBL" id="JBHDLJ010000013">
    <property type="protein sequence ID" value="MFB0835660.1"/>
    <property type="molecule type" value="Genomic_DNA"/>
</dbReference>
<keyword evidence="1 4" id="KW-0378">Hydrolase</keyword>
<organism evidence="4 5">
    <name type="scientific">Arthrobacter halodurans</name>
    <dbReference type="NCBI Taxonomy" id="516699"/>
    <lineage>
        <taxon>Bacteria</taxon>
        <taxon>Bacillati</taxon>
        <taxon>Actinomycetota</taxon>
        <taxon>Actinomycetes</taxon>
        <taxon>Micrococcales</taxon>
        <taxon>Micrococcaceae</taxon>
        <taxon>Arthrobacter</taxon>
    </lineage>
</organism>
<dbReference type="Proteomes" id="UP001575652">
    <property type="component" value="Unassembled WGS sequence"/>
</dbReference>
<dbReference type="RefSeq" id="WP_373972837.1">
    <property type="nucleotide sequence ID" value="NZ_JBHDLJ010000013.1"/>
</dbReference>
<dbReference type="Gene3D" id="3.20.20.80">
    <property type="entry name" value="Glycosidases"/>
    <property type="match status" value="2"/>
</dbReference>
<name>A0ABV4USI2_9MICC</name>
<dbReference type="SMART" id="SM00642">
    <property type="entry name" value="Aamy"/>
    <property type="match status" value="1"/>
</dbReference>
<dbReference type="GO" id="GO:0016787">
    <property type="term" value="F:hydrolase activity"/>
    <property type="evidence" value="ECO:0007669"/>
    <property type="project" value="UniProtKB-KW"/>
</dbReference>
<keyword evidence="2" id="KW-0326">Glycosidase</keyword>
<evidence type="ECO:0000313" key="4">
    <source>
        <dbReference type="EMBL" id="MFB0835660.1"/>
    </source>
</evidence>
<evidence type="ECO:0000256" key="2">
    <source>
        <dbReference type="ARBA" id="ARBA00023295"/>
    </source>
</evidence>
<evidence type="ECO:0000313" key="5">
    <source>
        <dbReference type="Proteomes" id="UP001575652"/>
    </source>
</evidence>
<feature type="domain" description="Glycosyl hydrolase family 13 catalytic" evidence="3">
    <location>
        <begin position="129"/>
        <end position="560"/>
    </location>
</feature>
<reference evidence="4 5" key="1">
    <citation type="submission" date="2024-09" db="EMBL/GenBank/DDBJ databases">
        <authorList>
            <person name="Salinas-Garcia M.A."/>
            <person name="Prieme A."/>
        </authorList>
    </citation>
    <scope>NUCLEOTIDE SEQUENCE [LARGE SCALE GENOMIC DNA]</scope>
    <source>
        <strain evidence="4 5">DSM 21081</strain>
    </source>
</reference>
<accession>A0ABV4USI2</accession>
<dbReference type="InterPro" id="IPR017853">
    <property type="entry name" value="GH"/>
</dbReference>
<dbReference type="Pfam" id="PF00128">
    <property type="entry name" value="Alpha-amylase"/>
    <property type="match status" value="1"/>
</dbReference>
<dbReference type="CDD" id="cd02857">
    <property type="entry name" value="E_set_CDase_PDE_N"/>
    <property type="match status" value="1"/>
</dbReference>
<gene>
    <name evidence="4" type="ORF">ACETWP_13795</name>
</gene>
<keyword evidence="5" id="KW-1185">Reference proteome</keyword>
<evidence type="ECO:0000259" key="3">
    <source>
        <dbReference type="SMART" id="SM00642"/>
    </source>
</evidence>
<evidence type="ECO:0000256" key="1">
    <source>
        <dbReference type="ARBA" id="ARBA00022801"/>
    </source>
</evidence>
<protein>
    <submittedName>
        <fullName evidence="4">Alpha-amylase family glycosyl hydrolase</fullName>
    </submittedName>
</protein>
<dbReference type="PANTHER" id="PTHR10357:SF210">
    <property type="entry name" value="MALTODEXTRIN GLUCOSIDASE"/>
    <property type="match status" value="1"/>
</dbReference>
<proteinExistence type="predicted"/>
<dbReference type="PANTHER" id="PTHR10357">
    <property type="entry name" value="ALPHA-AMYLASE FAMILY MEMBER"/>
    <property type="match status" value="1"/>
</dbReference>
<dbReference type="InterPro" id="IPR004185">
    <property type="entry name" value="Glyco_hydro_13_lg-like_dom"/>
</dbReference>
<dbReference type="SUPFAM" id="SSF51445">
    <property type="entry name" value="(Trans)glycosidases"/>
    <property type="match status" value="1"/>
</dbReference>
<comment type="caution">
    <text evidence="4">The sequence shown here is derived from an EMBL/GenBank/DDBJ whole genome shotgun (WGS) entry which is preliminary data.</text>
</comment>
<dbReference type="InterPro" id="IPR006047">
    <property type="entry name" value="GH13_cat_dom"/>
</dbReference>